<proteinExistence type="predicted"/>
<dbReference type="STRING" id="867900.Celly_2916"/>
<evidence type="ECO:0000313" key="1">
    <source>
        <dbReference type="EMBL" id="ADY30733.1"/>
    </source>
</evidence>
<accession>F0RC69</accession>
<dbReference type="eggNOG" id="ENOG502ZABR">
    <property type="taxonomic scope" value="Bacteria"/>
</dbReference>
<reference evidence="1 2" key="1">
    <citation type="journal article" date="2011" name="Stand. Genomic Sci.">
        <title>Complete genome sequence of Cellulophaga lytica type strain (LIM- 21).</title>
        <authorList>
            <person name="Pati A."/>
            <person name="Abt B."/>
            <person name="Teshima H."/>
            <person name="Nolan M."/>
            <person name="Lapidus A."/>
            <person name="Lucas S."/>
            <person name="Hammon N."/>
            <person name="Deshpande S."/>
            <person name="Cheng J.F."/>
            <person name="Tapia R."/>
            <person name="Han C."/>
            <person name="Goodwin L."/>
            <person name="Pitluck S."/>
            <person name="Liolios K."/>
            <person name="Pagani I."/>
            <person name="Mavromatis K."/>
            <person name="Ovchinikova G."/>
            <person name="Chen A."/>
            <person name="Palaniappan K."/>
            <person name="Land M."/>
            <person name="Hauser L."/>
            <person name="Jeffries C.D."/>
            <person name="Detter J.C."/>
            <person name="Brambilla E.M."/>
            <person name="Kannan K.P."/>
            <person name="Rohde M."/>
            <person name="Spring S."/>
            <person name="Goker M."/>
            <person name="Woyke T."/>
            <person name="Bristow J."/>
            <person name="Eisen J.A."/>
            <person name="Markowitz V."/>
            <person name="Hugenholtz P."/>
            <person name="Kyrpides N.C."/>
            <person name="Klenk H.P."/>
            <person name="Ivanova N."/>
        </authorList>
    </citation>
    <scope>NUCLEOTIDE SEQUENCE [LARGE SCALE GENOMIC DNA]</scope>
    <source>
        <strain evidence="2">ATCC 23178 / DSM 7489 / JCM 8516 / NBRC 14961 / NCIMB 1423 / VKM B-1433 / Cy l20</strain>
    </source>
</reference>
<keyword evidence="2" id="KW-1185">Reference proteome</keyword>
<dbReference type="KEGG" id="cly:Celly_2916"/>
<dbReference type="HOGENOM" id="CLU_870571_0_0_10"/>
<evidence type="ECO:0000313" key="2">
    <source>
        <dbReference type="Proteomes" id="UP000007487"/>
    </source>
</evidence>
<protein>
    <submittedName>
        <fullName evidence="1">Uncharacterized protein</fullName>
    </submittedName>
</protein>
<gene>
    <name evidence="1" type="ordered locus">Celly_2916</name>
</gene>
<dbReference type="AlphaFoldDB" id="F0RC69"/>
<dbReference type="Proteomes" id="UP000007487">
    <property type="component" value="Chromosome"/>
</dbReference>
<dbReference type="EMBL" id="CP002534">
    <property type="protein sequence ID" value="ADY30733.1"/>
    <property type="molecule type" value="Genomic_DNA"/>
</dbReference>
<sequence length="317" mass="36610">MLIHNNFKIYRDMNISEYYKLGYQQQKLDFVDIKLNTDNLLFVDPRLIESLGTPLATKMQKHLEVFWGELVKNVKQKSFGQADYLLSGLGEPNETRLGYAFSKDYGNSVGNKLRQRIANTIYNNIAVKTGVLSHFADIELYFEDISSDRISDITTKIIKSVLIEFTQEQCRIHKIPMKTFVQKDIFDINTLKWVSKKVELPEYFGKPIIFVPKNIVRLENTAGKNVSCFYRYAIRQFVSNDTEMLIDVSATGKEGKILIKDVKSKYPLSKESLANWTIHFGKLLIDYKTDHLSGRLRVLTDEEIIEIIYDDGYSDVG</sequence>
<name>F0RC69_CELLC</name>
<organism evidence="1 2">
    <name type="scientific">Cellulophaga lytica (strain ATCC 23178 / DSM 7489 / JCM 8516 / NBRC 14961 / NCIMB 1423 / VKM B-1433 / Cy l20)</name>
    <dbReference type="NCBI Taxonomy" id="867900"/>
    <lineage>
        <taxon>Bacteria</taxon>
        <taxon>Pseudomonadati</taxon>
        <taxon>Bacteroidota</taxon>
        <taxon>Flavobacteriia</taxon>
        <taxon>Flavobacteriales</taxon>
        <taxon>Flavobacteriaceae</taxon>
        <taxon>Cellulophaga</taxon>
    </lineage>
</organism>